<evidence type="ECO:0000256" key="1">
    <source>
        <dbReference type="SAM" id="Coils"/>
    </source>
</evidence>
<keyword evidence="1" id="KW-0175">Coiled coil</keyword>
<dbReference type="RefSeq" id="WP_156549708.1">
    <property type="nucleotide sequence ID" value="NZ_JABAEJ010000007.1"/>
</dbReference>
<dbReference type="AlphaFoldDB" id="A0AAE5AWS7"/>
<evidence type="ECO:0000313" key="4">
    <source>
        <dbReference type="Proteomes" id="UP000436692"/>
    </source>
</evidence>
<evidence type="ECO:0000313" key="3">
    <source>
        <dbReference type="EMBL" id="MUZ58480.1"/>
    </source>
</evidence>
<protein>
    <submittedName>
        <fullName evidence="3">Uncharacterized protein</fullName>
    </submittedName>
</protein>
<feature type="region of interest" description="Disordered" evidence="2">
    <location>
        <begin position="402"/>
        <end position="426"/>
    </location>
</feature>
<accession>A0AAE5AWS7</accession>
<name>A0AAE5AWS7_AGRVI</name>
<feature type="compositionally biased region" description="Polar residues" evidence="2">
    <location>
        <begin position="410"/>
        <end position="424"/>
    </location>
</feature>
<dbReference type="EMBL" id="WPHM01000006">
    <property type="protein sequence ID" value="MUZ58480.1"/>
    <property type="molecule type" value="Genomic_DNA"/>
</dbReference>
<dbReference type="Proteomes" id="UP000436692">
    <property type="component" value="Unassembled WGS sequence"/>
</dbReference>
<feature type="coiled-coil region" evidence="1">
    <location>
        <begin position="316"/>
        <end position="350"/>
    </location>
</feature>
<proteinExistence type="predicted"/>
<organism evidence="3 4">
    <name type="scientific">Agrobacterium vitis</name>
    <name type="common">Rhizobium vitis</name>
    <dbReference type="NCBI Taxonomy" id="373"/>
    <lineage>
        <taxon>Bacteria</taxon>
        <taxon>Pseudomonadati</taxon>
        <taxon>Pseudomonadota</taxon>
        <taxon>Alphaproteobacteria</taxon>
        <taxon>Hyphomicrobiales</taxon>
        <taxon>Rhizobiaceae</taxon>
        <taxon>Rhizobium/Agrobacterium group</taxon>
        <taxon>Agrobacterium</taxon>
    </lineage>
</organism>
<comment type="caution">
    <text evidence="3">The sequence shown here is derived from an EMBL/GenBank/DDBJ whole genome shotgun (WGS) entry which is preliminary data.</text>
</comment>
<reference evidence="3 4" key="1">
    <citation type="submission" date="2019-12" db="EMBL/GenBank/DDBJ databases">
        <title>Whole-genome sequencing of Allorhizobium vitis.</title>
        <authorList>
            <person name="Gan H.M."/>
            <person name="Szegedi E."/>
            <person name="Burr T."/>
            <person name="Savka M.A."/>
        </authorList>
    </citation>
    <scope>NUCLEOTIDE SEQUENCE [LARGE SCALE GENOMIC DNA]</scope>
    <source>
        <strain evidence="3 4">CG989</strain>
    </source>
</reference>
<gene>
    <name evidence="3" type="ORF">GOZ95_13555</name>
</gene>
<evidence type="ECO:0000256" key="2">
    <source>
        <dbReference type="SAM" id="MobiDB-lite"/>
    </source>
</evidence>
<sequence length="691" mass="75225">MSVSEKPIYQIIRRARDGVAVIAAVKDGDGASAQVRETKDPRMMLGAVGSFWQVTGEKKEPKLALENGDVATSNRSWRPPQLIVPIRASSQFELPATVEQFLDPGRHEARSFSSAVQLSVGYSPRDKDFEGTVALLRTGNLPIPETATITAIEVRSGAWVTSQISRRKADLYGFEPGASTRSITVSGIANRVETIKLPNGLVVFATQPNWSVGEAIDLRSPSEIVEAAEMWLSRARQAVASAPGSEDDLAEGLRKHLASTIEANEKADLIASIKLLANREPLLDILPQIMLREPLLQERLKAFEHEERDRVRNSTRAKLDAELKEEQLRLTAIKNELAEAENRLSLVTHREALLRVESERHDENIRERVAEAARQITEASQTQSRDIRAEVEKLKELIADMARTTPAPEASSSADVGNPRTDQGPSPELVEVEVARRVEMVTDEGRSGIIAALRQASGLSAGYVAGIVAHATDGIPVLIGTKASALAADLATAIGGDDAAVVFCDPTRISWQDLLQDESSGLAAAVSRARANPETLTPVAVCNITSGPCEYWIPQFMESRRIGRIPRNLVIFASAGVDGMRISMPDSILHHLMPVLVPAAAKPVRKLYSGPWPSGVNLDRTRLAEAREFLSDQGGLEGMALDRGSRTLSRMPATIVMAEAAELFIQNAQWLKALAADGKHEFNQYFKNIEG</sequence>